<name>A0ABT0PWQ3_9RHOB</name>
<sequence length="190" mass="19643">MSSSQSPRLSRRGFALGMAGLTVTAACGNGVGNSNGAVIDARVDATLQELYNQYPNTVEIGNKANGILVMPLITEAGFGFGGAYGRGALRVNGVTVDYYQTVKGTAGLQIGAAQYATVLFFMTEDALGRFRRSSGWEAGADLAYVVGDQGEQLSATTTTTTSPVIAAVFGQAGLLLGATVEGTKYSRIIP</sequence>
<dbReference type="Pfam" id="PF04366">
    <property type="entry name" value="Ysc84"/>
    <property type="match status" value="1"/>
</dbReference>
<evidence type="ECO:0000313" key="3">
    <source>
        <dbReference type="Proteomes" id="UP001203880"/>
    </source>
</evidence>
<organism evidence="2 3">
    <name type="scientific">Ruegeria spongiae</name>
    <dbReference type="NCBI Taxonomy" id="2942209"/>
    <lineage>
        <taxon>Bacteria</taxon>
        <taxon>Pseudomonadati</taxon>
        <taxon>Pseudomonadota</taxon>
        <taxon>Alphaproteobacteria</taxon>
        <taxon>Rhodobacterales</taxon>
        <taxon>Roseobacteraceae</taxon>
        <taxon>Ruegeria</taxon>
    </lineage>
</organism>
<dbReference type="Proteomes" id="UP001203880">
    <property type="component" value="Unassembled WGS sequence"/>
</dbReference>
<evidence type="ECO:0000259" key="1">
    <source>
        <dbReference type="Pfam" id="PF04366"/>
    </source>
</evidence>
<gene>
    <name evidence="2" type="ORF">M3P21_00605</name>
</gene>
<dbReference type="EMBL" id="JAMFMB010000001">
    <property type="protein sequence ID" value="MCL6282015.1"/>
    <property type="molecule type" value="Genomic_DNA"/>
</dbReference>
<evidence type="ECO:0000313" key="2">
    <source>
        <dbReference type="EMBL" id="MCL6282015.1"/>
    </source>
</evidence>
<reference evidence="2" key="1">
    <citation type="submission" date="2022-05" db="EMBL/GenBank/DDBJ databases">
        <authorList>
            <person name="Park J.-S."/>
        </authorList>
    </citation>
    <scope>NUCLEOTIDE SEQUENCE</scope>
    <source>
        <strain evidence="2">2012CJ41-6</strain>
    </source>
</reference>
<proteinExistence type="predicted"/>
<feature type="domain" description="Ysc84 actin-binding" evidence="1">
    <location>
        <begin position="104"/>
        <end position="185"/>
    </location>
</feature>
<keyword evidence="3" id="KW-1185">Reference proteome</keyword>
<accession>A0ABT0PWQ3</accession>
<dbReference type="RefSeq" id="WP_249705956.1">
    <property type="nucleotide sequence ID" value="NZ_JAMFMB010000001.1"/>
</dbReference>
<comment type="caution">
    <text evidence="2">The sequence shown here is derived from an EMBL/GenBank/DDBJ whole genome shotgun (WGS) entry which is preliminary data.</text>
</comment>
<dbReference type="InterPro" id="IPR007461">
    <property type="entry name" value="Ysc84_actin-binding"/>
</dbReference>
<protein>
    <submittedName>
        <fullName evidence="2">YSC84-related protein</fullName>
    </submittedName>
</protein>